<keyword evidence="4" id="KW-1185">Reference proteome</keyword>
<feature type="compositionally biased region" description="Basic and acidic residues" evidence="1">
    <location>
        <begin position="1"/>
        <end position="12"/>
    </location>
</feature>
<dbReference type="STRING" id="574650.SAMN04487966_108102"/>
<accession>A0A1I7MPC2</accession>
<dbReference type="RefSeq" id="WP_245760738.1">
    <property type="nucleotide sequence ID" value="NZ_FPCG01000008.1"/>
</dbReference>
<dbReference type="Pfam" id="PF07314">
    <property type="entry name" value="Lit"/>
    <property type="match status" value="1"/>
</dbReference>
<protein>
    <submittedName>
        <fullName evidence="3">Integral membrane protein TIGR01906</fullName>
    </submittedName>
</protein>
<gene>
    <name evidence="3" type="ORF">SAMN04487966_108102</name>
</gene>
<keyword evidence="2" id="KW-1133">Transmembrane helix</keyword>
<name>A0A1I7MPC2_9MICC</name>
<feature type="transmembrane region" description="Helical" evidence="2">
    <location>
        <begin position="361"/>
        <end position="385"/>
    </location>
</feature>
<sequence>MARNTPEEHGSHDSMAGSNEFESGLDYGAYVEDDGAEHGTDAVGENPTETIYRPDAGTHSTTALDRSELDAMVAGDERNAEQETPRFLQDESDDVDRRGQDREPVTAVSGYAVAPEAQPSDEPTPVGASAGLAGATAAGAGTAAAGWGREDRRREFRDAEARAAARDEALEGTPAGPRVLQVLLAIFAPIVLLIGAVRLVASPVFLWLEYHRPGFPADSYGFSTQDRVTYGSYGMDYLFNAAPSRYLGDLQAAGGPLFTESEVSHMTDVKVVMLVTMAVGLVLAVLCVLFMVSLARNAKGGIRRALFAGSLWLLVLMIALAVLAVVGWQAFFAGFHSLFFADGTWTFAASDTLIRLYPNQFWIEAGIAVAGIVVLTALITLIATWPTRRRRIDSREAQNDLVRRRAYWAEAAE</sequence>
<feature type="transmembrane region" description="Helical" evidence="2">
    <location>
        <begin position="271"/>
        <end position="294"/>
    </location>
</feature>
<dbReference type="NCBIfam" id="TIGR01906">
    <property type="entry name" value="integ_TIGR01906"/>
    <property type="match status" value="1"/>
</dbReference>
<feature type="transmembrane region" description="Helical" evidence="2">
    <location>
        <begin position="306"/>
        <end position="331"/>
    </location>
</feature>
<feature type="transmembrane region" description="Helical" evidence="2">
    <location>
        <begin position="182"/>
        <end position="208"/>
    </location>
</feature>
<keyword evidence="2" id="KW-0812">Transmembrane</keyword>
<feature type="compositionally biased region" description="Basic and acidic residues" evidence="1">
    <location>
        <begin position="95"/>
        <end position="104"/>
    </location>
</feature>
<evidence type="ECO:0000256" key="1">
    <source>
        <dbReference type="SAM" id="MobiDB-lite"/>
    </source>
</evidence>
<proteinExistence type="predicted"/>
<feature type="compositionally biased region" description="Basic and acidic residues" evidence="1">
    <location>
        <begin position="65"/>
        <end position="84"/>
    </location>
</feature>
<feature type="compositionally biased region" description="Basic and acidic residues" evidence="1">
    <location>
        <begin position="148"/>
        <end position="160"/>
    </location>
</feature>
<reference evidence="3 4" key="1">
    <citation type="submission" date="2016-10" db="EMBL/GenBank/DDBJ databases">
        <authorList>
            <person name="de Groot N.N."/>
        </authorList>
    </citation>
    <scope>NUCLEOTIDE SEQUENCE [LARGE SCALE GENOMIC DNA]</scope>
    <source>
        <strain evidence="3 4">CGMCC 1.7054</strain>
    </source>
</reference>
<keyword evidence="2" id="KW-0472">Membrane</keyword>
<evidence type="ECO:0000313" key="3">
    <source>
        <dbReference type="EMBL" id="SFV23775.1"/>
    </source>
</evidence>
<dbReference type="AlphaFoldDB" id="A0A1I7MPC2"/>
<feature type="region of interest" description="Disordered" evidence="1">
    <location>
        <begin position="141"/>
        <end position="160"/>
    </location>
</feature>
<dbReference type="InterPro" id="IPR010178">
    <property type="entry name" value="Lit"/>
</dbReference>
<organism evidence="3 4">
    <name type="scientific">Micrococcus terreus</name>
    <dbReference type="NCBI Taxonomy" id="574650"/>
    <lineage>
        <taxon>Bacteria</taxon>
        <taxon>Bacillati</taxon>
        <taxon>Actinomycetota</taxon>
        <taxon>Actinomycetes</taxon>
        <taxon>Micrococcales</taxon>
        <taxon>Micrococcaceae</taxon>
        <taxon>Micrococcus</taxon>
    </lineage>
</organism>
<dbReference type="Proteomes" id="UP000198881">
    <property type="component" value="Unassembled WGS sequence"/>
</dbReference>
<evidence type="ECO:0000256" key="2">
    <source>
        <dbReference type="SAM" id="Phobius"/>
    </source>
</evidence>
<evidence type="ECO:0000313" key="4">
    <source>
        <dbReference type="Proteomes" id="UP000198881"/>
    </source>
</evidence>
<feature type="region of interest" description="Disordered" evidence="1">
    <location>
        <begin position="1"/>
        <end position="132"/>
    </location>
</feature>
<dbReference type="EMBL" id="FPCG01000008">
    <property type="protein sequence ID" value="SFV23775.1"/>
    <property type="molecule type" value="Genomic_DNA"/>
</dbReference>